<gene>
    <name evidence="2" type="ORF">GCM10010094_80630</name>
</gene>
<feature type="transmembrane region" description="Helical" evidence="1">
    <location>
        <begin position="110"/>
        <end position="129"/>
    </location>
</feature>
<evidence type="ECO:0008006" key="4">
    <source>
        <dbReference type="Google" id="ProtNLM"/>
    </source>
</evidence>
<reference evidence="2" key="1">
    <citation type="journal article" date="2014" name="Int. J. Syst. Evol. Microbiol.">
        <title>Complete genome sequence of Corynebacterium casei LMG S-19264T (=DSM 44701T), isolated from a smear-ripened cheese.</title>
        <authorList>
            <consortium name="US DOE Joint Genome Institute (JGI-PGF)"/>
            <person name="Walter F."/>
            <person name="Albersmeier A."/>
            <person name="Kalinowski J."/>
            <person name="Ruckert C."/>
        </authorList>
    </citation>
    <scope>NUCLEOTIDE SEQUENCE</scope>
    <source>
        <strain evidence="2">JCM 3035</strain>
    </source>
</reference>
<keyword evidence="1" id="KW-0812">Transmembrane</keyword>
<sequence length="138" mass="14698">MDAMWAVAGVMGVQMVAVLTLPSDGQAGLKAFLAGVSLLFGEAILVSGVDGEILVAAMVLLSGGLLFLAELGARRDSPLVSLLWMVTGGSGMALITWRRDDLVEWMETNRAPLAVACLTVALLLGTQAMRRRRLRETR</sequence>
<keyword evidence="3" id="KW-1185">Reference proteome</keyword>
<feature type="transmembrane region" description="Helical" evidence="1">
    <location>
        <begin position="79"/>
        <end position="98"/>
    </location>
</feature>
<feature type="transmembrane region" description="Helical" evidence="1">
    <location>
        <begin position="29"/>
        <end position="47"/>
    </location>
</feature>
<comment type="caution">
    <text evidence="2">The sequence shown here is derived from an EMBL/GenBank/DDBJ whole genome shotgun (WGS) entry which is preliminary data.</text>
</comment>
<feature type="transmembrane region" description="Helical" evidence="1">
    <location>
        <begin position="6"/>
        <end position="22"/>
    </location>
</feature>
<dbReference type="Proteomes" id="UP000637788">
    <property type="component" value="Unassembled WGS sequence"/>
</dbReference>
<organism evidence="2 3">
    <name type="scientific">Streptomyces flaveus</name>
    <dbReference type="NCBI Taxonomy" id="66370"/>
    <lineage>
        <taxon>Bacteria</taxon>
        <taxon>Bacillati</taxon>
        <taxon>Actinomycetota</taxon>
        <taxon>Actinomycetes</taxon>
        <taxon>Kitasatosporales</taxon>
        <taxon>Streptomycetaceae</taxon>
        <taxon>Streptomyces</taxon>
        <taxon>Streptomyces aurantiacus group</taxon>
    </lineage>
</organism>
<protein>
    <recommendedName>
        <fullName evidence="4">Integral membrane protein</fullName>
    </recommendedName>
</protein>
<proteinExistence type="predicted"/>
<evidence type="ECO:0000256" key="1">
    <source>
        <dbReference type="SAM" id="Phobius"/>
    </source>
</evidence>
<accession>A0A917RH93</accession>
<dbReference type="EMBL" id="BMPQ01000035">
    <property type="protein sequence ID" value="GGL07827.1"/>
    <property type="molecule type" value="Genomic_DNA"/>
</dbReference>
<keyword evidence="1" id="KW-1133">Transmembrane helix</keyword>
<dbReference type="AlphaFoldDB" id="A0A917RH93"/>
<evidence type="ECO:0000313" key="2">
    <source>
        <dbReference type="EMBL" id="GGL07827.1"/>
    </source>
</evidence>
<evidence type="ECO:0000313" key="3">
    <source>
        <dbReference type="Proteomes" id="UP000637788"/>
    </source>
</evidence>
<reference evidence="2" key="2">
    <citation type="submission" date="2020-09" db="EMBL/GenBank/DDBJ databases">
        <authorList>
            <person name="Sun Q."/>
            <person name="Ohkuma M."/>
        </authorList>
    </citation>
    <scope>NUCLEOTIDE SEQUENCE</scope>
    <source>
        <strain evidence="2">JCM 3035</strain>
    </source>
</reference>
<feature type="transmembrane region" description="Helical" evidence="1">
    <location>
        <begin position="53"/>
        <end position="72"/>
    </location>
</feature>
<name>A0A917RH93_9ACTN</name>
<keyword evidence="1" id="KW-0472">Membrane</keyword>
<dbReference type="RefSeq" id="WP_189326699.1">
    <property type="nucleotide sequence ID" value="NZ_BMPQ01000035.1"/>
</dbReference>